<sequence length="127" mass="12760">MQTSTSKALLAGALALSFALVTTQAFADCDEGQETMVGKAIATAASAKIAPVVPTQTKKMINLETCDAAGGALVSEFKFNVIGSDGLYWVTGTAKVSGGQVADMKFSGLSPNLAAASTKAGVKLAAN</sequence>
<protein>
    <submittedName>
        <fullName evidence="2">Uncharacterized protein</fullName>
    </submittedName>
</protein>
<reference evidence="3" key="1">
    <citation type="submission" date="2016-10" db="EMBL/GenBank/DDBJ databases">
        <authorList>
            <person name="Varghese N."/>
            <person name="Submissions S."/>
        </authorList>
    </citation>
    <scope>NUCLEOTIDE SEQUENCE [LARGE SCALE GENOMIC DNA]</scope>
    <source>
        <strain evidence="3">CGMCC 1.3431</strain>
    </source>
</reference>
<dbReference type="EMBL" id="FMTS01000001">
    <property type="protein sequence ID" value="SCW49437.1"/>
    <property type="molecule type" value="Genomic_DNA"/>
</dbReference>
<accession>A0A1G4QYC9</accession>
<gene>
    <name evidence="2" type="ORF">SAMN02927928_1607</name>
</gene>
<dbReference type="Proteomes" id="UP000199150">
    <property type="component" value="Unassembled WGS sequence"/>
</dbReference>
<dbReference type="STRING" id="260084.SAMN02927928_1607"/>
<evidence type="ECO:0000313" key="2">
    <source>
        <dbReference type="EMBL" id="SCW49437.1"/>
    </source>
</evidence>
<dbReference type="AlphaFoldDB" id="A0A1G4QYC9"/>
<evidence type="ECO:0000313" key="3">
    <source>
        <dbReference type="Proteomes" id="UP000199150"/>
    </source>
</evidence>
<keyword evidence="3" id="KW-1185">Reference proteome</keyword>
<proteinExistence type="predicted"/>
<dbReference type="OrthoDB" id="7174005at2"/>
<dbReference type="RefSeq" id="WP_090645850.1">
    <property type="nucleotide sequence ID" value="NZ_CBCRYE010000001.1"/>
</dbReference>
<organism evidence="2 3">
    <name type="scientific">Asticcacaulis taihuensis</name>
    <dbReference type="NCBI Taxonomy" id="260084"/>
    <lineage>
        <taxon>Bacteria</taxon>
        <taxon>Pseudomonadati</taxon>
        <taxon>Pseudomonadota</taxon>
        <taxon>Alphaproteobacteria</taxon>
        <taxon>Caulobacterales</taxon>
        <taxon>Caulobacteraceae</taxon>
        <taxon>Asticcacaulis</taxon>
    </lineage>
</organism>
<feature type="chain" id="PRO_5011740616" evidence="1">
    <location>
        <begin position="28"/>
        <end position="127"/>
    </location>
</feature>
<feature type="signal peptide" evidence="1">
    <location>
        <begin position="1"/>
        <end position="27"/>
    </location>
</feature>
<evidence type="ECO:0000256" key="1">
    <source>
        <dbReference type="SAM" id="SignalP"/>
    </source>
</evidence>
<name>A0A1G4QYC9_9CAUL</name>
<keyword evidence="1" id="KW-0732">Signal</keyword>